<accession>A0ABP0EIT1</accession>
<keyword evidence="1" id="KW-0677">Repeat</keyword>
<keyword evidence="2" id="KW-0802">TPR repeat</keyword>
<name>A0ABP0EIT1_9ASCO</name>
<proteinExistence type="predicted"/>
<evidence type="ECO:0000256" key="2">
    <source>
        <dbReference type="ARBA" id="ARBA00022803"/>
    </source>
</evidence>
<organism evidence="4 5">
    <name type="scientific">[Candida] anglica</name>
    <dbReference type="NCBI Taxonomy" id="148631"/>
    <lineage>
        <taxon>Eukaryota</taxon>
        <taxon>Fungi</taxon>
        <taxon>Dikarya</taxon>
        <taxon>Ascomycota</taxon>
        <taxon>Saccharomycotina</taxon>
        <taxon>Pichiomycetes</taxon>
        <taxon>Debaryomycetaceae</taxon>
        <taxon>Kurtzmaniella</taxon>
    </lineage>
</organism>
<gene>
    <name evidence="4" type="primary">NAT1</name>
    <name evidence="4" type="ORF">CAAN4_G05974</name>
</gene>
<feature type="compositionally biased region" description="Basic residues" evidence="3">
    <location>
        <begin position="633"/>
        <end position="644"/>
    </location>
</feature>
<dbReference type="Gene3D" id="1.25.40.1040">
    <property type="match status" value="1"/>
</dbReference>
<dbReference type="InterPro" id="IPR021183">
    <property type="entry name" value="NatA_aux_su"/>
</dbReference>
<reference evidence="4 5" key="1">
    <citation type="submission" date="2024-01" db="EMBL/GenBank/DDBJ databases">
        <authorList>
            <consortium name="Genoscope - CEA"/>
            <person name="William W."/>
        </authorList>
    </citation>
    <scope>NUCLEOTIDE SEQUENCE [LARGE SCALE GENOMIC DNA]</scope>
    <source>
        <strain evidence="4 5">29B2s-10</strain>
    </source>
</reference>
<evidence type="ECO:0000313" key="4">
    <source>
        <dbReference type="EMBL" id="CAK7916880.1"/>
    </source>
</evidence>
<dbReference type="InterPro" id="IPR019734">
    <property type="entry name" value="TPR_rpt"/>
</dbReference>
<evidence type="ECO:0000256" key="1">
    <source>
        <dbReference type="ARBA" id="ARBA00022737"/>
    </source>
</evidence>
<protein>
    <submittedName>
        <fullName evidence="4">N-terminal acetyltransferase A complex subunit Nat1p</fullName>
    </submittedName>
</protein>
<dbReference type="InterPro" id="IPR011990">
    <property type="entry name" value="TPR-like_helical_dom_sf"/>
</dbReference>
<sequence>MVVRRTPVLSSKEDTAFREALSLYDSKQYKKALKLVEQTLKKSPNHAESLALKGCINHFVSTKAEADLYVRKGLARAPGNHLVNHLAGIYFRNVEDYAEAAKWYKAAIDNGSQNKQILRDLATMQVHNRDYKNLKDSRQSFLEEQPGFRANWTGNAVAQHLNKNYSGAISTLSKIEGLIKEHLSASDMVEHSECLLYKNSIMSEAGDFEKALKCLNHDEPDIKDKLSVLEYRARYLLLLGEKKEAALVYRRLLQRNPDNSSYYTLLEVAMETSEMSVDIRLKLYEKLARFYPRSDPPKFLPLTFLPASHPEFLNKAKEYVLSQLQRGIPATFVNIKPVYKDKAKMKVIEELVLKFYKEEVSKLIPTVTVWTRYFLAQHYLYLNDLTNATKYIDQALEHSPTLVELYIVKARILKHLGQFEQAAEAMNEGRELDLQDRFINSKATKYYFRANKVDKAIDTISLFTKLEDGAVNGCKDLHLMQVNWVLIESAEAYSRLYHEFEAKLREYRASVSAGSTTEPVEEDGDEISVESIENELIENIELYKGLALKRYHAVIKVFDIFYNDQLDFHSYCLRRGTPRDYVETLKWEDNIHGTPIYSRVLKGLSQIYLEIYEEQEASKKLKNESGDLAGSNKPKKNGKKQKKAKAQVMKKKEELVAKVASVADDQDPLGSNLLSGLITNSHGKVLDNLFELFKPLLTEAKSNKLTWELAYELYLRQGKYILAMQAIKSLNSILTKYKDIQVEEINTMVNKLASTARSDPDANAAIVKVVEKGLSTSFPEYFTV</sequence>
<dbReference type="Pfam" id="PF12569">
    <property type="entry name" value="NatA_aux_su"/>
    <property type="match status" value="2"/>
</dbReference>
<evidence type="ECO:0000313" key="5">
    <source>
        <dbReference type="Proteomes" id="UP001497600"/>
    </source>
</evidence>
<dbReference type="SUPFAM" id="SSF48452">
    <property type="entry name" value="TPR-like"/>
    <property type="match status" value="2"/>
</dbReference>
<dbReference type="Proteomes" id="UP001497600">
    <property type="component" value="Chromosome G"/>
</dbReference>
<dbReference type="Gene3D" id="1.25.40.1010">
    <property type="match status" value="1"/>
</dbReference>
<feature type="region of interest" description="Disordered" evidence="3">
    <location>
        <begin position="622"/>
        <end position="644"/>
    </location>
</feature>
<dbReference type="PANTHER" id="PTHR22767">
    <property type="entry name" value="N-TERMINAL ACETYLTRANSFERASE-RELATED"/>
    <property type="match status" value="1"/>
</dbReference>
<dbReference type="PIRSF" id="PIRSF000422">
    <property type="entry name" value="N-terminal-AcTrfase-A_aux_su"/>
    <property type="match status" value="1"/>
</dbReference>
<dbReference type="SMART" id="SM00028">
    <property type="entry name" value="TPR"/>
    <property type="match status" value="5"/>
</dbReference>
<keyword evidence="5" id="KW-1185">Reference proteome</keyword>
<dbReference type="EMBL" id="OZ004259">
    <property type="protein sequence ID" value="CAK7916880.1"/>
    <property type="molecule type" value="Genomic_DNA"/>
</dbReference>
<evidence type="ECO:0000256" key="3">
    <source>
        <dbReference type="SAM" id="MobiDB-lite"/>
    </source>
</evidence>
<dbReference type="PANTHER" id="PTHR22767:SF2">
    <property type="entry name" value="N(ALPHA)-ACETYLTRANSFERASE 15_16, ISOFORM A"/>
    <property type="match status" value="1"/>
</dbReference>